<evidence type="ECO:0000256" key="1">
    <source>
        <dbReference type="SAM" id="SignalP"/>
    </source>
</evidence>
<protein>
    <submittedName>
        <fullName evidence="2">Uncharacterized protein</fullName>
    </submittedName>
</protein>
<evidence type="ECO:0000313" key="2">
    <source>
        <dbReference type="EMBL" id="RKR84594.1"/>
    </source>
</evidence>
<name>A0A495J892_9SPHI</name>
<dbReference type="EMBL" id="RBKU01000001">
    <property type="protein sequence ID" value="RKR84594.1"/>
    <property type="molecule type" value="Genomic_DNA"/>
</dbReference>
<dbReference type="AlphaFoldDB" id="A0A495J892"/>
<sequence>MKKYLVLLMAVFAASNVFAQFKPGNIAVLRVGDGSSSMSTSCAVSLLEYTTAGMSVGDPIAIPSETAGKRLVLDVGGSTEYSQLRLSANGQYLSFVGNDTTLGLMPNAAATKVIARVGVNKVVDLTTNFLMPKGASVRGAVSDDGSNFWVNNSNGQMGFLYVPYGNSALANPGYAVVNTNNYRSAQIYNNELYALNGGGYNLCLLGAGSLPNAKTAPTTTIAMPDLAVPASSVCFYLFDQSTKEPGLDVAYIFDGNGNTPYPTKAGNNMLRKFCKVAGTWQETGAIEVKNFGEAPPSRPDLLRDLTGEIGSDGKVTLYAIRGVNTNSTLVAFKDASGYNGTLTEAAVTFKSLANAGTNYAFKGVALTPAAKGGKPAKK</sequence>
<dbReference type="Proteomes" id="UP000268007">
    <property type="component" value="Unassembled WGS sequence"/>
</dbReference>
<proteinExistence type="predicted"/>
<organism evidence="2 3">
    <name type="scientific">Mucilaginibacter gracilis</name>
    <dbReference type="NCBI Taxonomy" id="423350"/>
    <lineage>
        <taxon>Bacteria</taxon>
        <taxon>Pseudomonadati</taxon>
        <taxon>Bacteroidota</taxon>
        <taxon>Sphingobacteriia</taxon>
        <taxon>Sphingobacteriales</taxon>
        <taxon>Sphingobacteriaceae</taxon>
        <taxon>Mucilaginibacter</taxon>
    </lineage>
</organism>
<evidence type="ECO:0000313" key="3">
    <source>
        <dbReference type="Proteomes" id="UP000268007"/>
    </source>
</evidence>
<accession>A0A495J892</accession>
<feature type="signal peptide" evidence="1">
    <location>
        <begin position="1"/>
        <end position="19"/>
    </location>
</feature>
<gene>
    <name evidence="2" type="ORF">BDD43_4840</name>
</gene>
<comment type="caution">
    <text evidence="2">The sequence shown here is derived from an EMBL/GenBank/DDBJ whole genome shotgun (WGS) entry which is preliminary data.</text>
</comment>
<feature type="chain" id="PRO_5019869068" evidence="1">
    <location>
        <begin position="20"/>
        <end position="378"/>
    </location>
</feature>
<dbReference type="RefSeq" id="WP_121200325.1">
    <property type="nucleotide sequence ID" value="NZ_RBKU01000001.1"/>
</dbReference>
<keyword evidence="1" id="KW-0732">Signal</keyword>
<keyword evidence="3" id="KW-1185">Reference proteome</keyword>
<dbReference type="OrthoDB" id="740055at2"/>
<reference evidence="2 3" key="1">
    <citation type="submission" date="2018-10" db="EMBL/GenBank/DDBJ databases">
        <title>Genomic Encyclopedia of Archaeal and Bacterial Type Strains, Phase II (KMG-II): from individual species to whole genera.</title>
        <authorList>
            <person name="Goeker M."/>
        </authorList>
    </citation>
    <scope>NUCLEOTIDE SEQUENCE [LARGE SCALE GENOMIC DNA]</scope>
    <source>
        <strain evidence="2 3">DSM 18602</strain>
    </source>
</reference>